<dbReference type="GO" id="GO:0001897">
    <property type="term" value="P:symbiont-mediated cytolysis of host cell"/>
    <property type="evidence" value="ECO:0007669"/>
    <property type="project" value="UniProtKB-ARBA"/>
</dbReference>
<evidence type="ECO:0000256" key="2">
    <source>
        <dbReference type="ARBA" id="ARBA00022638"/>
    </source>
</evidence>
<dbReference type="Proteomes" id="UP000224291">
    <property type="component" value="Segment"/>
</dbReference>
<dbReference type="InterPro" id="IPR036505">
    <property type="entry name" value="Amidase/PGRP_sf"/>
</dbReference>
<reference evidence="5 6" key="1">
    <citation type="submission" date="2015-05" db="EMBL/GenBank/DDBJ databases">
        <authorList>
            <person name="Liu X."/>
            <person name="Tong Y."/>
            <person name="Huang Y."/>
            <person name="Fan H."/>
            <person name="An X."/>
            <person name="Mi Z."/>
            <person name="Zhang Z."/>
        </authorList>
    </citation>
    <scope>NUCLEOTIDE SEQUENCE [LARGE SCALE GENOMIC DNA]</scope>
</reference>
<dbReference type="RefSeq" id="YP_010077865.1">
    <property type="nucleotide sequence ID" value="NC_054952.1"/>
</dbReference>
<dbReference type="CDD" id="cd06583">
    <property type="entry name" value="PGRP"/>
    <property type="match status" value="1"/>
</dbReference>
<organism evidence="5 6">
    <name type="scientific">Stenotrophomonas phage IME-SM1</name>
    <dbReference type="NCBI Taxonomy" id="1654717"/>
    <lineage>
        <taxon>Viruses</taxon>
        <taxon>Duplodnaviria</taxon>
        <taxon>Heunggongvirae</taxon>
        <taxon>Uroviricota</taxon>
        <taxon>Caudoviricetes</taxon>
        <taxon>Menderavirus</taxon>
        <taxon>Menderavirus IMESM1</taxon>
    </lineage>
</organism>
<dbReference type="InterPro" id="IPR006619">
    <property type="entry name" value="PGRP_domain_met/bac"/>
</dbReference>
<name>A0A0H4INS6_9CAUD</name>
<dbReference type="Gene3D" id="3.40.80.10">
    <property type="entry name" value="Peptidoglycan recognition protein-like"/>
    <property type="match status" value="1"/>
</dbReference>
<dbReference type="InterPro" id="IPR002502">
    <property type="entry name" value="Amidase_domain"/>
</dbReference>
<feature type="domain" description="N-acetylmuramoyl-L-alanine amidase" evidence="3">
    <location>
        <begin position="2"/>
        <end position="137"/>
    </location>
</feature>
<dbReference type="GO" id="GO:0008270">
    <property type="term" value="F:zinc ion binding"/>
    <property type="evidence" value="ECO:0007669"/>
    <property type="project" value="InterPro"/>
</dbReference>
<keyword evidence="6" id="KW-1185">Reference proteome</keyword>
<dbReference type="SUPFAM" id="SSF55846">
    <property type="entry name" value="N-acetylmuramoyl-L-alanine amidase-like"/>
    <property type="match status" value="1"/>
</dbReference>
<feature type="domain" description="Peptidoglycan recognition protein family" evidence="4">
    <location>
        <begin position="2"/>
        <end position="130"/>
    </location>
</feature>
<evidence type="ECO:0000256" key="1">
    <source>
        <dbReference type="ARBA" id="ARBA00022529"/>
    </source>
</evidence>
<dbReference type="SMART" id="SM00701">
    <property type="entry name" value="PGRP"/>
    <property type="match status" value="1"/>
</dbReference>
<dbReference type="Pfam" id="PF01510">
    <property type="entry name" value="Amidase_2"/>
    <property type="match status" value="1"/>
</dbReference>
<evidence type="ECO:0000313" key="5">
    <source>
        <dbReference type="EMBL" id="AKO61672.1"/>
    </source>
</evidence>
<proteinExistence type="predicted"/>
<dbReference type="GO" id="GO:0008745">
    <property type="term" value="F:N-acetylmuramoyl-L-alanine amidase activity"/>
    <property type="evidence" value="ECO:0007669"/>
    <property type="project" value="UniProtKB-EC"/>
</dbReference>
<evidence type="ECO:0000313" key="6">
    <source>
        <dbReference type="Proteomes" id="UP000224291"/>
    </source>
</evidence>
<evidence type="ECO:0000259" key="3">
    <source>
        <dbReference type="SMART" id="SM00644"/>
    </source>
</evidence>
<dbReference type="SMART" id="SM00644">
    <property type="entry name" value="Ami_2"/>
    <property type="match status" value="1"/>
</dbReference>
<keyword evidence="1" id="KW-0929">Antimicrobial</keyword>
<dbReference type="EMBL" id="KR560069">
    <property type="protein sequence ID" value="AKO61672.1"/>
    <property type="molecule type" value="Genomic_DNA"/>
</dbReference>
<dbReference type="GO" id="GO:0042742">
    <property type="term" value="P:defense response to bacterium"/>
    <property type="evidence" value="ECO:0007669"/>
    <property type="project" value="UniProtKB-KW"/>
</dbReference>
<keyword evidence="5" id="KW-0378">Hydrolase</keyword>
<dbReference type="SMR" id="A0A0H4INS6"/>
<evidence type="ECO:0000259" key="4">
    <source>
        <dbReference type="SMART" id="SM00701"/>
    </source>
</evidence>
<keyword evidence="2" id="KW-0081">Bacteriolytic enzyme</keyword>
<dbReference type="EC" id="3.5.1.28" evidence="5"/>
<dbReference type="KEGG" id="vg:65066781"/>
<dbReference type="GeneID" id="65066781"/>
<sequence>MRNITKVVVHCSATPPDMNIGADTIKRWHVDPPPKGNGWADIGYHWVIKRDGTLEKGRPEEKQGAHTSANGGNVDSIGVCMVGGVRREGNKLVTENNFTPEQWWTLKQVLQDLTRRYPKIVSIKGHRDYDKGKDCPSFNVTEWLKLEGCIDGRFWNG</sequence>
<dbReference type="GO" id="GO:0009253">
    <property type="term" value="P:peptidoglycan catabolic process"/>
    <property type="evidence" value="ECO:0007669"/>
    <property type="project" value="InterPro"/>
</dbReference>
<accession>A0A0H4INS6</accession>
<protein>
    <submittedName>
        <fullName evidence="5">Lysin</fullName>
        <ecNumber evidence="5">3.5.1.28</ecNumber>
    </submittedName>
</protein>